<gene>
    <name evidence="3" type="ORF">ASZ90_011729</name>
</gene>
<dbReference type="SUPFAM" id="SSF53448">
    <property type="entry name" value="Nucleotide-diphospho-sugar transferases"/>
    <property type="match status" value="1"/>
</dbReference>
<proteinExistence type="predicted"/>
<sequence length="318" mass="34656">MSFVIAAMPAYNEERSIAKMVLGCKKYVDQVVVVDDGSSDATASIAEALGAYVVRHEKNSGYGAALRSCFETARNLGAEKMVIIDSDGQHDAAEIPKLLDPLNNGCDLVIGSRFCDGNSRDIPAYRKVGMKVLDVATNVAGGVSVTDSQSGFRAYGRRAIESIYIKDSGMSAGSEVLLQAKDNDLSIKEVPIHCRYDVERASTQNPVSHGVKTLIKILHDMELRRPLYYFTVPGILLAAVGVGMGLDFLRVFYHGGSLAYGPILLMILLTLVGSFLAMTGIILHSISKMMNEFKNEIEQIRRARRLHGHNTGNKARDN</sequence>
<organism evidence="3">
    <name type="scientific">hydrocarbon metagenome</name>
    <dbReference type="NCBI Taxonomy" id="938273"/>
    <lineage>
        <taxon>unclassified sequences</taxon>
        <taxon>metagenomes</taxon>
        <taxon>ecological metagenomes</taxon>
    </lineage>
</organism>
<accession>A0A0W8FCJ7</accession>
<evidence type="ECO:0000259" key="2">
    <source>
        <dbReference type="Pfam" id="PF00535"/>
    </source>
</evidence>
<dbReference type="AlphaFoldDB" id="A0A0W8FCJ7"/>
<keyword evidence="1" id="KW-0472">Membrane</keyword>
<keyword evidence="1" id="KW-1133">Transmembrane helix</keyword>
<dbReference type="PANTHER" id="PTHR48090:SF7">
    <property type="entry name" value="RFBJ PROTEIN"/>
    <property type="match status" value="1"/>
</dbReference>
<dbReference type="EMBL" id="LNQE01001374">
    <property type="protein sequence ID" value="KUG18599.1"/>
    <property type="molecule type" value="Genomic_DNA"/>
</dbReference>
<comment type="caution">
    <text evidence="3">The sequence shown here is derived from an EMBL/GenBank/DDBJ whole genome shotgun (WGS) entry which is preliminary data.</text>
</comment>
<name>A0A0W8FCJ7_9ZZZZ</name>
<evidence type="ECO:0000313" key="3">
    <source>
        <dbReference type="EMBL" id="KUG18599.1"/>
    </source>
</evidence>
<feature type="domain" description="Glycosyltransferase 2-like" evidence="2">
    <location>
        <begin position="7"/>
        <end position="162"/>
    </location>
</feature>
<evidence type="ECO:0000256" key="1">
    <source>
        <dbReference type="SAM" id="Phobius"/>
    </source>
</evidence>
<feature type="transmembrane region" description="Helical" evidence="1">
    <location>
        <begin position="227"/>
        <end position="246"/>
    </location>
</feature>
<keyword evidence="3" id="KW-0808">Transferase</keyword>
<reference evidence="3" key="1">
    <citation type="journal article" date="2015" name="Proc. Natl. Acad. Sci. U.S.A.">
        <title>Networks of energetic and metabolic interactions define dynamics in microbial communities.</title>
        <authorList>
            <person name="Embree M."/>
            <person name="Liu J.K."/>
            <person name="Al-Bassam M.M."/>
            <person name="Zengler K."/>
        </authorList>
    </citation>
    <scope>NUCLEOTIDE SEQUENCE</scope>
</reference>
<dbReference type="Pfam" id="PF00535">
    <property type="entry name" value="Glycos_transf_2"/>
    <property type="match status" value="1"/>
</dbReference>
<keyword evidence="1" id="KW-0812">Transmembrane</keyword>
<dbReference type="PANTHER" id="PTHR48090">
    <property type="entry name" value="UNDECAPRENYL-PHOSPHATE 4-DEOXY-4-FORMAMIDO-L-ARABINOSE TRANSFERASE-RELATED"/>
    <property type="match status" value="1"/>
</dbReference>
<dbReference type="GO" id="GO:0016757">
    <property type="term" value="F:glycosyltransferase activity"/>
    <property type="evidence" value="ECO:0007669"/>
    <property type="project" value="UniProtKB-KW"/>
</dbReference>
<dbReference type="InterPro" id="IPR001173">
    <property type="entry name" value="Glyco_trans_2-like"/>
</dbReference>
<feature type="transmembrane region" description="Helical" evidence="1">
    <location>
        <begin position="258"/>
        <end position="283"/>
    </location>
</feature>
<dbReference type="InterPro" id="IPR029044">
    <property type="entry name" value="Nucleotide-diphossugar_trans"/>
</dbReference>
<dbReference type="CDD" id="cd04179">
    <property type="entry name" value="DPM_DPG-synthase_like"/>
    <property type="match status" value="1"/>
</dbReference>
<dbReference type="InterPro" id="IPR050256">
    <property type="entry name" value="Glycosyltransferase_2"/>
</dbReference>
<keyword evidence="3" id="KW-0328">Glycosyltransferase</keyword>
<dbReference type="Gene3D" id="3.90.550.10">
    <property type="entry name" value="Spore Coat Polysaccharide Biosynthesis Protein SpsA, Chain A"/>
    <property type="match status" value="1"/>
</dbReference>
<protein>
    <submittedName>
        <fullName evidence="3">Dolichol-phosphate mannosyltransferase</fullName>
    </submittedName>
</protein>